<evidence type="ECO:0000256" key="1">
    <source>
        <dbReference type="ARBA" id="ARBA00004651"/>
    </source>
</evidence>
<dbReference type="CDD" id="cd06261">
    <property type="entry name" value="TM_PBP2"/>
    <property type="match status" value="1"/>
</dbReference>
<keyword evidence="2 7" id="KW-0813">Transport</keyword>
<evidence type="ECO:0000313" key="9">
    <source>
        <dbReference type="EMBL" id="SCF16941.1"/>
    </source>
</evidence>
<feature type="transmembrane region" description="Helical" evidence="7">
    <location>
        <begin position="234"/>
        <end position="252"/>
    </location>
</feature>
<dbReference type="InterPro" id="IPR035906">
    <property type="entry name" value="MetI-like_sf"/>
</dbReference>
<name>A0A1C4Y9E0_9ACTN</name>
<dbReference type="PANTHER" id="PTHR43386:SF1">
    <property type="entry name" value="D,D-DIPEPTIDE TRANSPORT SYSTEM PERMEASE PROTEIN DDPC-RELATED"/>
    <property type="match status" value="1"/>
</dbReference>
<organism evidence="9 10">
    <name type="scientific">Micromonospora coriariae</name>
    <dbReference type="NCBI Taxonomy" id="285665"/>
    <lineage>
        <taxon>Bacteria</taxon>
        <taxon>Bacillati</taxon>
        <taxon>Actinomycetota</taxon>
        <taxon>Actinomycetes</taxon>
        <taxon>Micromonosporales</taxon>
        <taxon>Micromonosporaceae</taxon>
        <taxon>Micromonospora</taxon>
    </lineage>
</organism>
<keyword evidence="6 7" id="KW-0472">Membrane</keyword>
<evidence type="ECO:0000259" key="8">
    <source>
        <dbReference type="PROSITE" id="PS50928"/>
    </source>
</evidence>
<dbReference type="OrthoDB" id="6637947at2"/>
<feature type="transmembrane region" description="Helical" evidence="7">
    <location>
        <begin position="151"/>
        <end position="178"/>
    </location>
</feature>
<dbReference type="InterPro" id="IPR050366">
    <property type="entry name" value="BP-dependent_transpt_permease"/>
</dbReference>
<feature type="transmembrane region" description="Helical" evidence="7">
    <location>
        <begin position="40"/>
        <end position="62"/>
    </location>
</feature>
<dbReference type="GO" id="GO:0055085">
    <property type="term" value="P:transmembrane transport"/>
    <property type="evidence" value="ECO:0007669"/>
    <property type="project" value="InterPro"/>
</dbReference>
<evidence type="ECO:0000256" key="7">
    <source>
        <dbReference type="RuleBase" id="RU363032"/>
    </source>
</evidence>
<keyword evidence="5 7" id="KW-1133">Transmembrane helix</keyword>
<gene>
    <name evidence="9" type="ORF">GA0070607_6405</name>
</gene>
<dbReference type="Pfam" id="PF00528">
    <property type="entry name" value="BPD_transp_1"/>
    <property type="match status" value="1"/>
</dbReference>
<protein>
    <submittedName>
        <fullName evidence="9">Peptide/nickel transport system permease protein</fullName>
    </submittedName>
</protein>
<dbReference type="RefSeq" id="WP_089021469.1">
    <property type="nucleotide sequence ID" value="NZ_LT607412.1"/>
</dbReference>
<feature type="transmembrane region" description="Helical" evidence="7">
    <location>
        <begin position="272"/>
        <end position="295"/>
    </location>
</feature>
<dbReference type="SUPFAM" id="SSF161098">
    <property type="entry name" value="MetI-like"/>
    <property type="match status" value="1"/>
</dbReference>
<reference evidence="10" key="1">
    <citation type="submission" date="2016-06" db="EMBL/GenBank/DDBJ databases">
        <authorList>
            <person name="Varghese N."/>
            <person name="Submissions Spin"/>
        </authorList>
    </citation>
    <scope>NUCLEOTIDE SEQUENCE [LARGE SCALE GENOMIC DNA]</scope>
    <source>
        <strain evidence="10">DSM 44875</strain>
    </source>
</reference>
<evidence type="ECO:0000256" key="5">
    <source>
        <dbReference type="ARBA" id="ARBA00022989"/>
    </source>
</evidence>
<comment type="similarity">
    <text evidence="7">Belongs to the binding-protein-dependent transport system permease family.</text>
</comment>
<keyword evidence="4 7" id="KW-0812">Transmembrane</keyword>
<dbReference type="EMBL" id="LT607412">
    <property type="protein sequence ID" value="SCF16941.1"/>
    <property type="molecule type" value="Genomic_DNA"/>
</dbReference>
<keyword evidence="3" id="KW-1003">Cell membrane</keyword>
<evidence type="ECO:0000313" key="10">
    <source>
        <dbReference type="Proteomes" id="UP000198243"/>
    </source>
</evidence>
<evidence type="ECO:0000256" key="6">
    <source>
        <dbReference type="ARBA" id="ARBA00023136"/>
    </source>
</evidence>
<dbReference type="Pfam" id="PF12911">
    <property type="entry name" value="OppC_N"/>
    <property type="match status" value="1"/>
</dbReference>
<keyword evidence="10" id="KW-1185">Reference proteome</keyword>
<comment type="subcellular location">
    <subcellularLocation>
        <location evidence="1 7">Cell membrane</location>
        <topology evidence="1 7">Multi-pass membrane protein</topology>
    </subcellularLocation>
</comment>
<dbReference type="InterPro" id="IPR000515">
    <property type="entry name" value="MetI-like"/>
</dbReference>
<proteinExistence type="inferred from homology"/>
<evidence type="ECO:0000256" key="4">
    <source>
        <dbReference type="ARBA" id="ARBA00022692"/>
    </source>
</evidence>
<dbReference type="Gene3D" id="1.10.3720.10">
    <property type="entry name" value="MetI-like"/>
    <property type="match status" value="1"/>
</dbReference>
<feature type="domain" description="ABC transmembrane type-1" evidence="8">
    <location>
        <begin position="102"/>
        <end position="292"/>
    </location>
</feature>
<evidence type="ECO:0000256" key="2">
    <source>
        <dbReference type="ARBA" id="ARBA00022448"/>
    </source>
</evidence>
<dbReference type="PANTHER" id="PTHR43386">
    <property type="entry name" value="OLIGOPEPTIDE TRANSPORT SYSTEM PERMEASE PROTEIN APPC"/>
    <property type="match status" value="1"/>
</dbReference>
<sequence>MTTPSEAVGPGAAPDQPADAEAPVRGLWRQGLAVFCENRLALVGLGLFVLLAAICFLGPVFYHTDQVHTDLTAVHLGPGEQGHPLGTDGVGYDQLGRLMLGGQTSIIVGLAAGILATAVGTIWGAVAGFAGGWVDSAMMRVVDAMMSIPSLFLFMLLAAIVTPSVSMLIVIIGAFAWLGPARLVRGDALTLRSREYVQAMRGMGGTGGRAVRRHIVPNAIGTVIVNATFQVADAILYVAYLSFLGLGVPPPAANWGGMLSDGLADTYSGHWWLLYPPGIAIILIVLAFNFIGDGLRDAFEVRLRRR</sequence>
<dbReference type="PROSITE" id="PS50928">
    <property type="entry name" value="ABC_TM1"/>
    <property type="match status" value="1"/>
</dbReference>
<feature type="transmembrane region" description="Helical" evidence="7">
    <location>
        <begin position="106"/>
        <end position="131"/>
    </location>
</feature>
<dbReference type="InterPro" id="IPR025966">
    <property type="entry name" value="OppC_N"/>
</dbReference>
<accession>A0A1C4Y9E0</accession>
<evidence type="ECO:0000256" key="3">
    <source>
        <dbReference type="ARBA" id="ARBA00022475"/>
    </source>
</evidence>
<dbReference type="Proteomes" id="UP000198243">
    <property type="component" value="Chromosome I"/>
</dbReference>
<dbReference type="GO" id="GO:0005886">
    <property type="term" value="C:plasma membrane"/>
    <property type="evidence" value="ECO:0007669"/>
    <property type="project" value="UniProtKB-SubCell"/>
</dbReference>
<dbReference type="AlphaFoldDB" id="A0A1C4Y9E0"/>